<keyword evidence="1" id="KW-0732">Signal</keyword>
<dbReference type="AlphaFoldDB" id="I0K206"/>
<reference evidence="2 3" key="1">
    <citation type="journal article" date="2012" name="J. Bacteriol.">
        <title>Genome Sequence of Fibrella aestuarina BUZ 2T, a Filamentous Marine Bacterium.</title>
        <authorList>
            <person name="Filippini M."/>
            <person name="Qi W."/>
            <person name="Blom J."/>
            <person name="Goesmann A."/>
            <person name="Smits T.H."/>
            <person name="Bagheri H.C."/>
        </authorList>
    </citation>
    <scope>NUCLEOTIDE SEQUENCE [LARGE SCALE GENOMIC DNA]</scope>
    <source>
        <strain evidence="3">BUZ 2T</strain>
    </source>
</reference>
<gene>
    <name evidence="2" type="ORF">FAES_0145</name>
</gene>
<dbReference type="PATRIC" id="fig|1166018.3.peg.148"/>
<dbReference type="KEGG" id="fae:FAES_0145"/>
<feature type="chain" id="PRO_5003630097" description="DUF3300 domain-containing protein" evidence="1">
    <location>
        <begin position="30"/>
        <end position="477"/>
    </location>
</feature>
<dbReference type="eggNOG" id="ENOG502ZACB">
    <property type="taxonomic scope" value="Bacteria"/>
</dbReference>
<protein>
    <recommendedName>
        <fullName evidence="4">DUF3300 domain-containing protein</fullName>
    </recommendedName>
</protein>
<dbReference type="OrthoDB" id="923323at2"/>
<evidence type="ECO:0000256" key="1">
    <source>
        <dbReference type="SAM" id="SignalP"/>
    </source>
</evidence>
<organism evidence="2 3">
    <name type="scientific">Fibrella aestuarina BUZ 2</name>
    <dbReference type="NCBI Taxonomy" id="1166018"/>
    <lineage>
        <taxon>Bacteria</taxon>
        <taxon>Pseudomonadati</taxon>
        <taxon>Bacteroidota</taxon>
        <taxon>Cytophagia</taxon>
        <taxon>Cytophagales</taxon>
        <taxon>Spirosomataceae</taxon>
        <taxon>Fibrella</taxon>
    </lineage>
</organism>
<dbReference type="STRING" id="1166018.FAES_0145"/>
<sequence length="477" mass="52524">MNALKHFLPANALWLGLGLLVAHWQPTFAQIVDDNRPAATATADKPLLSAVAGYRDDVRQAVLLASQQPQVLDQLAQQQANSERAFTDLISSYGQTKQGWFYDIARFPDVLHSLAMLPRGTDRPTVDGLTKALPTDLQETAWRLYRHHHDDLVQVDYLNQQADQAFDNLIDPLDSPTQAAFRKLIALPDVLTTLTQQPDQTAQLGHDYQADPAGMTQRLATLHDSLTAQSDQDLASYQQELNQDPQARQELQQAGQAYAQANGYNGQINPNPAWPVNSPYYYQNPYPYWFGYPRWYGAAMWYPSAWWLNTGFYYGPGGGMVVFGLPSFGFSNWFFNYGYRGYYPHLYNRFNGFYARVYRPNRIWSPYNPSFLGAARRTFGPVGGVAGGRYANGYGYAGRTYGRSYSPGNVPGVSAPGGRTYAPPSRTPNYGGGNYSSGRGNFGAGRSFGGGFSNGGSFGGGRSYGGGGFGGGRGGRR</sequence>
<dbReference type="HOGENOM" id="CLU_605347_0_0_10"/>
<evidence type="ECO:0008006" key="4">
    <source>
        <dbReference type="Google" id="ProtNLM"/>
    </source>
</evidence>
<proteinExistence type="predicted"/>
<accession>I0K206</accession>
<keyword evidence="3" id="KW-1185">Reference proteome</keyword>
<evidence type="ECO:0000313" key="2">
    <source>
        <dbReference type="EMBL" id="CCG98159.1"/>
    </source>
</evidence>
<dbReference type="Proteomes" id="UP000011058">
    <property type="component" value="Chromosome"/>
</dbReference>
<feature type="signal peptide" evidence="1">
    <location>
        <begin position="1"/>
        <end position="29"/>
    </location>
</feature>
<dbReference type="EMBL" id="HE796683">
    <property type="protein sequence ID" value="CCG98159.1"/>
    <property type="molecule type" value="Genomic_DNA"/>
</dbReference>
<name>I0K206_9BACT</name>
<evidence type="ECO:0000313" key="3">
    <source>
        <dbReference type="Proteomes" id="UP000011058"/>
    </source>
</evidence>
<dbReference type="RefSeq" id="WP_015329259.1">
    <property type="nucleotide sequence ID" value="NC_020054.1"/>
</dbReference>